<reference evidence="2" key="2">
    <citation type="submission" date="2018-04" db="EMBL/GenBank/DDBJ databases">
        <title>OnivRS2 (Oryza nivara Reference Sequence Version 2).</title>
        <authorList>
            <person name="Zhang J."/>
            <person name="Kudrna D."/>
            <person name="Lee S."/>
            <person name="Talag J."/>
            <person name="Rajasekar S."/>
            <person name="Welchert J."/>
            <person name="Hsing Y.-I."/>
            <person name="Wing R.A."/>
        </authorList>
    </citation>
    <scope>NUCLEOTIDE SEQUENCE [LARGE SCALE GENOMIC DNA]</scope>
    <source>
        <strain evidence="2">SL10</strain>
    </source>
</reference>
<dbReference type="OMA" id="MWHYKYM"/>
<feature type="region of interest" description="Disordered" evidence="1">
    <location>
        <begin position="60"/>
        <end position="100"/>
    </location>
</feature>
<evidence type="ECO:0000256" key="1">
    <source>
        <dbReference type="SAM" id="MobiDB-lite"/>
    </source>
</evidence>
<evidence type="ECO:0000313" key="2">
    <source>
        <dbReference type="EnsemblPlants" id="ONIVA08G05100.1"/>
    </source>
</evidence>
<dbReference type="EnsemblPlants" id="ONIVA08G05100.1">
    <property type="protein sequence ID" value="ONIVA08G05100.1"/>
    <property type="gene ID" value="ONIVA08G05100"/>
</dbReference>
<proteinExistence type="predicted"/>
<dbReference type="HOGENOM" id="CLU_1646297_0_0_1"/>
<accession>A0A0E0I7Z6</accession>
<reference evidence="2" key="1">
    <citation type="submission" date="2015-04" db="UniProtKB">
        <authorList>
            <consortium name="EnsemblPlants"/>
        </authorList>
    </citation>
    <scope>IDENTIFICATION</scope>
    <source>
        <strain evidence="2">SL10</strain>
    </source>
</reference>
<dbReference type="AlphaFoldDB" id="A0A0E0I7Z6"/>
<keyword evidence="3" id="KW-1185">Reference proteome</keyword>
<sequence length="173" mass="19409">MWHYKYMRKNNVLPTVDTSPHEDAIGDKVVERAAAAVGKGELGRIKPSFKALARRLHHRAPSFSNPDDDPPFTRLTECPPRPASKPAHATKKKNQGGSIKQPELVHSDLPFNFRYSYSKTDPAWRPIGFQRDLIDRNLLATPAYLAWQNNTDTLHTIGMTVLSCYASESGVVK</sequence>
<evidence type="ECO:0000313" key="3">
    <source>
        <dbReference type="Proteomes" id="UP000006591"/>
    </source>
</evidence>
<protein>
    <submittedName>
        <fullName evidence="2">Uncharacterized protein</fullName>
    </submittedName>
</protein>
<dbReference type="Gramene" id="ONIVA08G05100.1">
    <property type="protein sequence ID" value="ONIVA08G05100.1"/>
    <property type="gene ID" value="ONIVA08G05100"/>
</dbReference>
<dbReference type="Proteomes" id="UP000006591">
    <property type="component" value="Chromosome 8"/>
</dbReference>
<organism evidence="2">
    <name type="scientific">Oryza nivara</name>
    <name type="common">Indian wild rice</name>
    <name type="synonym">Oryza sativa f. spontanea</name>
    <dbReference type="NCBI Taxonomy" id="4536"/>
    <lineage>
        <taxon>Eukaryota</taxon>
        <taxon>Viridiplantae</taxon>
        <taxon>Streptophyta</taxon>
        <taxon>Embryophyta</taxon>
        <taxon>Tracheophyta</taxon>
        <taxon>Spermatophyta</taxon>
        <taxon>Magnoliopsida</taxon>
        <taxon>Liliopsida</taxon>
        <taxon>Poales</taxon>
        <taxon>Poaceae</taxon>
        <taxon>BOP clade</taxon>
        <taxon>Oryzoideae</taxon>
        <taxon>Oryzeae</taxon>
        <taxon>Oryzinae</taxon>
        <taxon>Oryza</taxon>
    </lineage>
</organism>
<name>A0A0E0I7Z6_ORYNI</name>